<proteinExistence type="predicted"/>
<evidence type="ECO:0000313" key="1">
    <source>
        <dbReference type="EMBL" id="SOQ50552.1"/>
    </source>
</evidence>
<organism evidence="1">
    <name type="scientific">Spodoptera frugiperda</name>
    <name type="common">Fall armyworm</name>
    <dbReference type="NCBI Taxonomy" id="7108"/>
    <lineage>
        <taxon>Eukaryota</taxon>
        <taxon>Metazoa</taxon>
        <taxon>Ecdysozoa</taxon>
        <taxon>Arthropoda</taxon>
        <taxon>Hexapoda</taxon>
        <taxon>Insecta</taxon>
        <taxon>Pterygota</taxon>
        <taxon>Neoptera</taxon>
        <taxon>Endopterygota</taxon>
        <taxon>Lepidoptera</taxon>
        <taxon>Glossata</taxon>
        <taxon>Ditrysia</taxon>
        <taxon>Noctuoidea</taxon>
        <taxon>Noctuidae</taxon>
        <taxon>Amphipyrinae</taxon>
        <taxon>Spodoptera</taxon>
    </lineage>
</organism>
<reference evidence="1" key="1">
    <citation type="submission" date="2016-07" db="EMBL/GenBank/DDBJ databases">
        <authorList>
            <person name="Bretaudeau A."/>
        </authorList>
    </citation>
    <scope>NUCLEOTIDE SEQUENCE</scope>
    <source>
        <strain evidence="1">Rice</strain>
        <tissue evidence="1">Whole body</tissue>
    </source>
</reference>
<dbReference type="EMBL" id="ODYU01007621">
    <property type="protein sequence ID" value="SOQ50552.1"/>
    <property type="molecule type" value="Genomic_DNA"/>
</dbReference>
<dbReference type="AlphaFoldDB" id="A0A2H1WCI4"/>
<protein>
    <submittedName>
        <fullName evidence="1">SFRICE_015875</fullName>
    </submittedName>
</protein>
<accession>A0A2H1WCI4</accession>
<sequence length="142" mass="15930">MTELNNQSDGLLCETVPLLQRKCYVDCFGVPQGDVTVSVRVLFHQICATLRCCRCVWIPPIIFIRTHSLTLVETHSARLCFLYGKMRAWDGFPTIDLSHTRAVHLPRTAVRRIGGRFDGAVTQHAPRAASRAAAAHHHSRNI</sequence>
<gene>
    <name evidence="1" type="ORF">SFRICE_015875</name>
</gene>
<name>A0A2H1WCI4_SPOFR</name>